<evidence type="ECO:0000313" key="2">
    <source>
        <dbReference type="EMBL" id="TKS54828.1"/>
    </source>
</evidence>
<feature type="compositionally biased region" description="Pro residues" evidence="1">
    <location>
        <begin position="172"/>
        <end position="194"/>
    </location>
</feature>
<feature type="compositionally biased region" description="Pro residues" evidence="1">
    <location>
        <begin position="215"/>
        <end position="224"/>
    </location>
</feature>
<accession>A0A4Z1RDD4</accession>
<name>A0A4Z1RDD4_9GAMM</name>
<proteinExistence type="predicted"/>
<feature type="compositionally biased region" description="Low complexity" evidence="1">
    <location>
        <begin position="201"/>
        <end position="214"/>
    </location>
</feature>
<dbReference type="EMBL" id="SPUH01000001">
    <property type="protein sequence ID" value="TKS54828.1"/>
    <property type="molecule type" value="Genomic_DNA"/>
</dbReference>
<sequence length="275" mass="28941">MRLEQAGTSTGLLAAVALWALLLWLLALAGLGSRVGTLPDDASLLQPLPQAGDPAAERLGPLPQYAAIGDRPLFAEDRRHRPFVLDDGGTDEVGTPDFDVVLTSVLITPSLQMAIVQPREGGDALRVRVGDAPRGFGNWALRSVSPRAAVFAGPDGDRVLELRVYDGRGGQPPTPASAVPQPPVAALPVPPSPPWDRARAPARQQAEQARAAAPPAQPAQPPQAGPVEAGDSPPREADPTPASQAEAIRRRIEARRARLQAERATQPAEPVESPQ</sequence>
<feature type="compositionally biased region" description="Basic and acidic residues" evidence="1">
    <location>
        <begin position="247"/>
        <end position="261"/>
    </location>
</feature>
<dbReference type="AlphaFoldDB" id="A0A4Z1RDD4"/>
<protein>
    <submittedName>
        <fullName evidence="2">General secretion pathway protein GspN</fullName>
    </submittedName>
</protein>
<keyword evidence="3" id="KW-1185">Reference proteome</keyword>
<evidence type="ECO:0000256" key="1">
    <source>
        <dbReference type="SAM" id="MobiDB-lite"/>
    </source>
</evidence>
<feature type="region of interest" description="Disordered" evidence="1">
    <location>
        <begin position="165"/>
        <end position="275"/>
    </location>
</feature>
<dbReference type="Proteomes" id="UP000298681">
    <property type="component" value="Unassembled WGS sequence"/>
</dbReference>
<gene>
    <name evidence="2" type="ORF">E4582_08690</name>
</gene>
<comment type="caution">
    <text evidence="2">The sequence shown here is derived from an EMBL/GenBank/DDBJ whole genome shotgun (WGS) entry which is preliminary data.</text>
</comment>
<organism evidence="2 3">
    <name type="scientific">Luteimonas yindakuii</name>
    <dbReference type="NCBI Taxonomy" id="2565782"/>
    <lineage>
        <taxon>Bacteria</taxon>
        <taxon>Pseudomonadati</taxon>
        <taxon>Pseudomonadota</taxon>
        <taxon>Gammaproteobacteria</taxon>
        <taxon>Lysobacterales</taxon>
        <taxon>Lysobacteraceae</taxon>
        <taxon>Luteimonas</taxon>
    </lineage>
</organism>
<evidence type="ECO:0000313" key="3">
    <source>
        <dbReference type="Proteomes" id="UP000298681"/>
    </source>
</evidence>
<reference evidence="2 3" key="1">
    <citation type="submission" date="2019-01" db="EMBL/GenBank/DDBJ databases">
        <authorList>
            <person name="Zhang S."/>
        </authorList>
    </citation>
    <scope>NUCLEOTIDE SEQUENCE [LARGE SCALE GENOMIC DNA]</scope>
    <source>
        <strain evidence="2 3">1626</strain>
    </source>
</reference>
<dbReference type="RefSeq" id="WP_134674184.1">
    <property type="nucleotide sequence ID" value="NZ_SPUH01000001.1"/>
</dbReference>